<dbReference type="InterPro" id="IPR003653">
    <property type="entry name" value="Peptidase_C48_C"/>
</dbReference>
<evidence type="ECO:0000259" key="3">
    <source>
        <dbReference type="Pfam" id="PF02902"/>
    </source>
</evidence>
<dbReference type="Pfam" id="PF02902">
    <property type="entry name" value="Peptidase_C48"/>
    <property type="match status" value="1"/>
</dbReference>
<dbReference type="GO" id="GO:0006508">
    <property type="term" value="P:proteolysis"/>
    <property type="evidence" value="ECO:0007669"/>
    <property type="project" value="UniProtKB-KW"/>
</dbReference>
<evidence type="ECO:0000256" key="1">
    <source>
        <dbReference type="ARBA" id="ARBA00022670"/>
    </source>
</evidence>
<accession>A0A2P5EMX4</accession>
<sequence length="112" mass="13141">KPRREWPLQRKCPFSFDPEEELDEQLLKAFDQWMNEGLQKDHQENLSTRAVTVYDSLKSDKDTRVKDMLEAVATFLPILLDSLSIFMERKDENGPAPFKIEHCFNNPQQDNG</sequence>
<organism evidence="4 5">
    <name type="scientific">Trema orientale</name>
    <name type="common">Charcoal tree</name>
    <name type="synonym">Celtis orientalis</name>
    <dbReference type="NCBI Taxonomy" id="63057"/>
    <lineage>
        <taxon>Eukaryota</taxon>
        <taxon>Viridiplantae</taxon>
        <taxon>Streptophyta</taxon>
        <taxon>Embryophyta</taxon>
        <taxon>Tracheophyta</taxon>
        <taxon>Spermatophyta</taxon>
        <taxon>Magnoliopsida</taxon>
        <taxon>eudicotyledons</taxon>
        <taxon>Gunneridae</taxon>
        <taxon>Pentapetalae</taxon>
        <taxon>rosids</taxon>
        <taxon>fabids</taxon>
        <taxon>Rosales</taxon>
        <taxon>Cannabaceae</taxon>
        <taxon>Trema</taxon>
    </lineage>
</organism>
<protein>
    <recommendedName>
        <fullName evidence="3">Ubiquitin-like protease family profile domain-containing protein</fullName>
    </recommendedName>
</protein>
<keyword evidence="5" id="KW-1185">Reference proteome</keyword>
<keyword evidence="2" id="KW-0378">Hydrolase</keyword>
<dbReference type="OrthoDB" id="10330670at2759"/>
<evidence type="ECO:0000313" key="5">
    <source>
        <dbReference type="Proteomes" id="UP000237000"/>
    </source>
</evidence>
<proteinExistence type="predicted"/>
<evidence type="ECO:0000313" key="4">
    <source>
        <dbReference type="EMBL" id="PON86883.1"/>
    </source>
</evidence>
<dbReference type="AlphaFoldDB" id="A0A2P5EMX4"/>
<feature type="domain" description="Ubiquitin-like protease family profile" evidence="3">
    <location>
        <begin position="45"/>
        <end position="111"/>
    </location>
</feature>
<dbReference type="EMBL" id="JXTC01000124">
    <property type="protein sequence ID" value="PON86883.1"/>
    <property type="molecule type" value="Genomic_DNA"/>
</dbReference>
<dbReference type="GO" id="GO:0008234">
    <property type="term" value="F:cysteine-type peptidase activity"/>
    <property type="evidence" value="ECO:0007669"/>
    <property type="project" value="InterPro"/>
</dbReference>
<dbReference type="InParanoid" id="A0A2P5EMX4"/>
<dbReference type="FunCoup" id="A0A2P5EMX4">
    <property type="interactions" value="25"/>
</dbReference>
<keyword evidence="1" id="KW-0645">Protease</keyword>
<name>A0A2P5EMX4_TREOI</name>
<evidence type="ECO:0000256" key="2">
    <source>
        <dbReference type="ARBA" id="ARBA00022801"/>
    </source>
</evidence>
<feature type="non-terminal residue" evidence="4">
    <location>
        <position position="1"/>
    </location>
</feature>
<dbReference type="Proteomes" id="UP000237000">
    <property type="component" value="Unassembled WGS sequence"/>
</dbReference>
<gene>
    <name evidence="4" type="ORF">TorRG33x02_172670</name>
</gene>
<comment type="caution">
    <text evidence="4">The sequence shown here is derived from an EMBL/GenBank/DDBJ whole genome shotgun (WGS) entry which is preliminary data.</text>
</comment>
<reference evidence="5" key="1">
    <citation type="submission" date="2016-06" db="EMBL/GenBank/DDBJ databases">
        <title>Parallel loss of symbiosis genes in relatives of nitrogen-fixing non-legume Parasponia.</title>
        <authorList>
            <person name="Van Velzen R."/>
            <person name="Holmer R."/>
            <person name="Bu F."/>
            <person name="Rutten L."/>
            <person name="Van Zeijl A."/>
            <person name="Liu W."/>
            <person name="Santuari L."/>
            <person name="Cao Q."/>
            <person name="Sharma T."/>
            <person name="Shen D."/>
            <person name="Roswanjaya Y."/>
            <person name="Wardhani T."/>
            <person name="Kalhor M.S."/>
            <person name="Jansen J."/>
            <person name="Van den Hoogen J."/>
            <person name="Gungor B."/>
            <person name="Hartog M."/>
            <person name="Hontelez J."/>
            <person name="Verver J."/>
            <person name="Yang W.-C."/>
            <person name="Schijlen E."/>
            <person name="Repin R."/>
            <person name="Schilthuizen M."/>
            <person name="Schranz E."/>
            <person name="Heidstra R."/>
            <person name="Miyata K."/>
            <person name="Fedorova E."/>
            <person name="Kohlen W."/>
            <person name="Bisseling T."/>
            <person name="Smit S."/>
            <person name="Geurts R."/>
        </authorList>
    </citation>
    <scope>NUCLEOTIDE SEQUENCE [LARGE SCALE GENOMIC DNA]</scope>
    <source>
        <strain evidence="5">cv. RG33-2</strain>
    </source>
</reference>